<evidence type="ECO:0000313" key="10">
    <source>
        <dbReference type="EMBL" id="PWJ11202.1"/>
    </source>
</evidence>
<keyword evidence="3 9" id="KW-0540">Nuclease</keyword>
<protein>
    <recommendedName>
        <fullName evidence="9">CRISPR-associated endoribonuclease Cas2</fullName>
        <ecNumber evidence="9">3.1.-.-</ecNumber>
    </recommendedName>
</protein>
<evidence type="ECO:0000256" key="7">
    <source>
        <dbReference type="ARBA" id="ARBA00022842"/>
    </source>
</evidence>
<evidence type="ECO:0000256" key="6">
    <source>
        <dbReference type="ARBA" id="ARBA00022801"/>
    </source>
</evidence>
<evidence type="ECO:0000256" key="5">
    <source>
        <dbReference type="ARBA" id="ARBA00022759"/>
    </source>
</evidence>
<keyword evidence="7 9" id="KW-0460">Magnesium</keyword>
<dbReference type="GO" id="GO:0046872">
    <property type="term" value="F:metal ion binding"/>
    <property type="evidence" value="ECO:0007669"/>
    <property type="project" value="UniProtKB-UniRule"/>
</dbReference>
<name>A0A315XVM9_RUMFL</name>
<comment type="function">
    <text evidence="9">CRISPR (clustered regularly interspaced short palindromic repeat), is an adaptive immune system that provides protection against mobile genetic elements (viruses, transposable elements and conjugative plasmids). CRISPR clusters contain sequences complementary to antecedent mobile elements and target invading nucleic acids. CRISPR clusters are transcribed and processed into CRISPR RNA (crRNA). Functions as a ssRNA-specific endoribonuclease. Involved in the integration of spacer DNA into the CRISPR cassette.</text>
</comment>
<dbReference type="EC" id="3.1.-.-" evidence="9"/>
<dbReference type="HAMAP" id="MF_01471">
    <property type="entry name" value="Cas2"/>
    <property type="match status" value="1"/>
</dbReference>
<evidence type="ECO:0000256" key="9">
    <source>
        <dbReference type="HAMAP-Rule" id="MF_01471"/>
    </source>
</evidence>
<feature type="binding site" evidence="9">
    <location>
        <position position="13"/>
    </location>
    <ligand>
        <name>Mg(2+)</name>
        <dbReference type="ChEBI" id="CHEBI:18420"/>
        <note>catalytic</note>
    </ligand>
</feature>
<dbReference type="Pfam" id="PF09827">
    <property type="entry name" value="CRISPR_Cas2"/>
    <property type="match status" value="1"/>
</dbReference>
<keyword evidence="6 9" id="KW-0378">Hydrolase</keyword>
<keyword evidence="4 9" id="KW-0479">Metal-binding</keyword>
<dbReference type="EMBL" id="QGDI01000010">
    <property type="protein sequence ID" value="PWJ11202.1"/>
    <property type="molecule type" value="Genomic_DNA"/>
</dbReference>
<dbReference type="GO" id="GO:0051607">
    <property type="term" value="P:defense response to virus"/>
    <property type="evidence" value="ECO:0007669"/>
    <property type="project" value="UniProtKB-UniRule"/>
</dbReference>
<dbReference type="SUPFAM" id="SSF143430">
    <property type="entry name" value="TTP0101/SSO1404-like"/>
    <property type="match status" value="1"/>
</dbReference>
<accession>A0A315XVM9</accession>
<dbReference type="InterPro" id="IPR019199">
    <property type="entry name" value="Virulence_VapD/CRISPR_Cas2"/>
</dbReference>
<dbReference type="RefSeq" id="WP_242978624.1">
    <property type="nucleotide sequence ID" value="NZ_CAMOTJ010000072.1"/>
</dbReference>
<evidence type="ECO:0000256" key="2">
    <source>
        <dbReference type="ARBA" id="ARBA00009959"/>
    </source>
</evidence>
<reference evidence="10 11" key="1">
    <citation type="submission" date="2018-05" db="EMBL/GenBank/DDBJ databases">
        <title>The Hungate 1000. A catalogue of reference genomes from the rumen microbiome.</title>
        <authorList>
            <person name="Kelly W."/>
        </authorList>
    </citation>
    <scope>NUCLEOTIDE SEQUENCE [LARGE SCALE GENOMIC DNA]</scope>
    <source>
        <strain evidence="10 11">SAb67</strain>
    </source>
</reference>
<comment type="cofactor">
    <cofactor evidence="1 9">
        <name>Mg(2+)</name>
        <dbReference type="ChEBI" id="CHEBI:18420"/>
    </cofactor>
</comment>
<dbReference type="InterPro" id="IPR021127">
    <property type="entry name" value="CRISPR_associated_Cas2"/>
</dbReference>
<dbReference type="GO" id="GO:0004521">
    <property type="term" value="F:RNA endonuclease activity"/>
    <property type="evidence" value="ECO:0007669"/>
    <property type="project" value="InterPro"/>
</dbReference>
<evidence type="ECO:0000256" key="3">
    <source>
        <dbReference type="ARBA" id="ARBA00022722"/>
    </source>
</evidence>
<sequence length="106" mass="12431">MSYRFMRVLVFFDLPVATSENRRDYNRFRRFLIKNGFIMLQESVYCRMVLNQTVAGAVLNVIKSNRPPEGLVQVLNVTEKQFEKMEFITGSFKSDVIDSDERLVIL</sequence>
<comment type="caution">
    <text evidence="10">The sequence shown here is derived from an EMBL/GenBank/DDBJ whole genome shotgun (WGS) entry which is preliminary data.</text>
</comment>
<organism evidence="10 11">
    <name type="scientific">Ruminococcus flavefaciens</name>
    <dbReference type="NCBI Taxonomy" id="1265"/>
    <lineage>
        <taxon>Bacteria</taxon>
        <taxon>Bacillati</taxon>
        <taxon>Bacillota</taxon>
        <taxon>Clostridia</taxon>
        <taxon>Eubacteriales</taxon>
        <taxon>Oscillospiraceae</taxon>
        <taxon>Ruminococcus</taxon>
    </lineage>
</organism>
<keyword evidence="5 9" id="KW-0255">Endonuclease</keyword>
<dbReference type="Gene3D" id="3.30.70.240">
    <property type="match status" value="1"/>
</dbReference>
<dbReference type="NCBIfam" id="TIGR01573">
    <property type="entry name" value="cas2"/>
    <property type="match status" value="1"/>
</dbReference>
<evidence type="ECO:0000256" key="4">
    <source>
        <dbReference type="ARBA" id="ARBA00022723"/>
    </source>
</evidence>
<evidence type="ECO:0000256" key="1">
    <source>
        <dbReference type="ARBA" id="ARBA00001946"/>
    </source>
</evidence>
<comment type="similarity">
    <text evidence="2 9">Belongs to the CRISPR-associated endoribonuclease Cas2 protein family.</text>
</comment>
<keyword evidence="8 9" id="KW-0051">Antiviral defense</keyword>
<dbReference type="Proteomes" id="UP000245720">
    <property type="component" value="Unassembled WGS sequence"/>
</dbReference>
<evidence type="ECO:0000256" key="8">
    <source>
        <dbReference type="ARBA" id="ARBA00023118"/>
    </source>
</evidence>
<evidence type="ECO:0000313" key="11">
    <source>
        <dbReference type="Proteomes" id="UP000245720"/>
    </source>
</evidence>
<dbReference type="GO" id="GO:0043571">
    <property type="term" value="P:maintenance of CRISPR repeat elements"/>
    <property type="evidence" value="ECO:0007669"/>
    <property type="project" value="UniProtKB-UniRule"/>
</dbReference>
<gene>
    <name evidence="9" type="primary">cas2</name>
    <name evidence="10" type="ORF">IE37_02425</name>
</gene>
<dbReference type="AlphaFoldDB" id="A0A315XVM9"/>
<proteinExistence type="inferred from homology"/>
<comment type="subunit">
    <text evidence="9">Homodimer, forms a heterotetramer with a Cas1 homodimer.</text>
</comment>
<dbReference type="GO" id="GO:0016787">
    <property type="term" value="F:hydrolase activity"/>
    <property type="evidence" value="ECO:0007669"/>
    <property type="project" value="UniProtKB-KW"/>
</dbReference>